<dbReference type="InterPro" id="IPR016181">
    <property type="entry name" value="Acyl_CoA_acyltransferase"/>
</dbReference>
<dbReference type="Pfam" id="PF13302">
    <property type="entry name" value="Acetyltransf_3"/>
    <property type="match status" value="1"/>
</dbReference>
<sequence length="175" mass="20058">MEGTIETQRLRLRKMTTADSEEVFNNWTSSENVARYLTWEAHTLVEVTKEYLAFEEEHRKEGWGIVLKETNQLMGTITVIDDKVKTKTKTIGYVLGEQFWNQGYMSEALSKVIEYLFEITDVNRIEAEHDVSNPSSGRVMAKSGMTFEGILRQAGYNNQGIVDVAFYSVLRSDLI</sequence>
<dbReference type="EMBL" id="JAFLVX010000002">
    <property type="protein sequence ID" value="MBO0475436.1"/>
    <property type="molecule type" value="Genomic_DNA"/>
</dbReference>
<dbReference type="PANTHER" id="PTHR43792:SF9">
    <property type="entry name" value="RIBOSOMAL-PROTEIN-ALANINE ACETYLTRANSFERASE"/>
    <property type="match status" value="1"/>
</dbReference>
<comment type="caution">
    <text evidence="2">The sequence shown here is derived from an EMBL/GenBank/DDBJ whole genome shotgun (WGS) entry which is preliminary data.</text>
</comment>
<name>A0ABS3HP69_9ENTE</name>
<gene>
    <name evidence="2" type="ORF">DOK76_00050</name>
</gene>
<dbReference type="Gene3D" id="3.40.630.30">
    <property type="match status" value="1"/>
</dbReference>
<accession>A0ABS3HP69</accession>
<dbReference type="RefSeq" id="WP_206964011.1">
    <property type="nucleotide sequence ID" value="NZ_JAFLVX010000002.1"/>
</dbReference>
<evidence type="ECO:0000313" key="2">
    <source>
        <dbReference type="EMBL" id="MBO0475436.1"/>
    </source>
</evidence>
<reference evidence="2 3" key="1">
    <citation type="submission" date="2021-03" db="EMBL/GenBank/DDBJ databases">
        <title>Enterococcal diversity collection.</title>
        <authorList>
            <person name="Gilmore M.S."/>
            <person name="Schwartzman J."/>
            <person name="Van Tyne D."/>
            <person name="Martin M."/>
            <person name="Earl A.M."/>
            <person name="Manson A.L."/>
            <person name="Straub T."/>
            <person name="Salamzade R."/>
            <person name="Saavedra J."/>
            <person name="Lebreton F."/>
            <person name="Prichula J."/>
            <person name="Schaufler K."/>
            <person name="Gaca A."/>
            <person name="Sgardioli B."/>
            <person name="Wagenaar J."/>
            <person name="Strong T."/>
        </authorList>
    </citation>
    <scope>NUCLEOTIDE SEQUENCE [LARGE SCALE GENOMIC DNA]</scope>
    <source>
        <strain evidence="2 3">DIV0080</strain>
    </source>
</reference>
<dbReference type="PANTHER" id="PTHR43792">
    <property type="entry name" value="GNAT FAMILY, PUTATIVE (AFU_ORTHOLOGUE AFUA_3G00765)-RELATED-RELATED"/>
    <property type="match status" value="1"/>
</dbReference>
<feature type="domain" description="N-acetyltransferase" evidence="1">
    <location>
        <begin position="10"/>
        <end position="173"/>
    </location>
</feature>
<keyword evidence="3" id="KW-1185">Reference proteome</keyword>
<proteinExistence type="predicted"/>
<dbReference type="Proteomes" id="UP000664857">
    <property type="component" value="Unassembled WGS sequence"/>
</dbReference>
<protein>
    <submittedName>
        <fullName evidence="2">GNAT family N-acetyltransferase</fullName>
    </submittedName>
</protein>
<dbReference type="InterPro" id="IPR000182">
    <property type="entry name" value="GNAT_dom"/>
</dbReference>
<dbReference type="InterPro" id="IPR051531">
    <property type="entry name" value="N-acetyltransferase"/>
</dbReference>
<dbReference type="SUPFAM" id="SSF55729">
    <property type="entry name" value="Acyl-CoA N-acyltransferases (Nat)"/>
    <property type="match status" value="1"/>
</dbReference>
<organism evidence="2 3">
    <name type="scientific">Candidatus Vagococcus giribetii</name>
    <dbReference type="NCBI Taxonomy" id="2230876"/>
    <lineage>
        <taxon>Bacteria</taxon>
        <taxon>Bacillati</taxon>
        <taxon>Bacillota</taxon>
        <taxon>Bacilli</taxon>
        <taxon>Lactobacillales</taxon>
        <taxon>Enterococcaceae</taxon>
        <taxon>Vagococcus</taxon>
    </lineage>
</organism>
<evidence type="ECO:0000313" key="3">
    <source>
        <dbReference type="Proteomes" id="UP000664857"/>
    </source>
</evidence>
<evidence type="ECO:0000259" key="1">
    <source>
        <dbReference type="PROSITE" id="PS51186"/>
    </source>
</evidence>
<dbReference type="PROSITE" id="PS51186">
    <property type="entry name" value="GNAT"/>
    <property type="match status" value="1"/>
</dbReference>